<dbReference type="HOGENOM" id="CLU_952257_0_0_9"/>
<dbReference type="PANTHER" id="PTHR34982:SF1">
    <property type="entry name" value="FLAGELLAR ASSEMBLY PROTEIN FLIH"/>
    <property type="match status" value="1"/>
</dbReference>
<evidence type="ECO:0000313" key="10">
    <source>
        <dbReference type="Proteomes" id="UP000007488"/>
    </source>
</evidence>
<dbReference type="eggNOG" id="COG1317">
    <property type="taxonomic scope" value="Bacteria"/>
</dbReference>
<dbReference type="Proteomes" id="UP000007488">
    <property type="component" value="Chromosome"/>
</dbReference>
<feature type="domain" description="Flagellar assembly protein FliH/Type III secretion system HrpE" evidence="8">
    <location>
        <begin position="140"/>
        <end position="250"/>
    </location>
</feature>
<dbReference type="OrthoDB" id="9786341at2"/>
<keyword evidence="10" id="KW-1185">Reference proteome</keyword>
<dbReference type="PANTHER" id="PTHR34982">
    <property type="entry name" value="YOP PROTEINS TRANSLOCATION PROTEIN L"/>
    <property type="match status" value="1"/>
</dbReference>
<dbReference type="GO" id="GO:0015031">
    <property type="term" value="P:protein transport"/>
    <property type="evidence" value="ECO:0007669"/>
    <property type="project" value="UniProtKB-KW"/>
</dbReference>
<dbReference type="InterPro" id="IPR051472">
    <property type="entry name" value="T3SS_Stator/FliH"/>
</dbReference>
<evidence type="ECO:0000256" key="1">
    <source>
        <dbReference type="ARBA" id="ARBA00003041"/>
    </source>
</evidence>
<dbReference type="AlphaFoldDB" id="F0SZF5"/>
<keyword evidence="9" id="KW-0966">Cell projection</keyword>
<dbReference type="InterPro" id="IPR018035">
    <property type="entry name" value="Flagellar_FliH/T3SS_HrpE"/>
</dbReference>
<sequence>MKLFIKDKVLKNCSIEIVGPRIVESVFEFPESVFRAETEACFEELPGEEPDDHLNAVMEETERILEQAKKEALDILTEAKEKARAVLARAEEQGAEIRLRVQEEVRREIVPQIKAETIAGAEQEIADTRFQAQSYFDLACKAMEIQYEKAEKDILSLAVKIAEKIIGVSLKIEPGRLQKIIRSCPLLNMGKENVRIHVSLPDFAWLNDLPEGQKLLYPFVADESLLPGDLYIESDEGAFDLRIASQLEKLQNALIGELTNGGLDKPGQ</sequence>
<reference evidence="9 10" key="1">
    <citation type="journal article" date="2011" name="Stand. Genomic Sci.">
        <title>Complete genome sequence of Syntrophobotulus glycolicus type strain (FlGlyR).</title>
        <authorList>
            <person name="Han C."/>
            <person name="Mwirichia R."/>
            <person name="Chertkov O."/>
            <person name="Held B."/>
            <person name="Lapidus A."/>
            <person name="Nolan M."/>
            <person name="Lucas S."/>
            <person name="Hammon N."/>
            <person name="Deshpande S."/>
            <person name="Cheng J.F."/>
            <person name="Tapia R."/>
            <person name="Goodwin L."/>
            <person name="Pitluck S."/>
            <person name="Huntemann M."/>
            <person name="Liolios K."/>
            <person name="Ivanova N."/>
            <person name="Pagani I."/>
            <person name="Mavromatis K."/>
            <person name="Ovchinikova G."/>
            <person name="Pati A."/>
            <person name="Chen A."/>
            <person name="Palaniappan K."/>
            <person name="Land M."/>
            <person name="Hauser L."/>
            <person name="Brambilla E.M."/>
            <person name="Rohde M."/>
            <person name="Spring S."/>
            <person name="Sikorski J."/>
            <person name="Goker M."/>
            <person name="Woyke T."/>
            <person name="Bristow J."/>
            <person name="Eisen J.A."/>
            <person name="Markowitz V."/>
            <person name="Hugenholtz P."/>
            <person name="Kyrpides N.C."/>
            <person name="Klenk H.P."/>
            <person name="Detter J.C."/>
        </authorList>
    </citation>
    <scope>NUCLEOTIDE SEQUENCE [LARGE SCALE GENOMIC DNA]</scope>
    <source>
        <strain evidence="10">DSM 8271 / FlGlyR</strain>
    </source>
</reference>
<keyword evidence="4" id="KW-1005">Bacterial flagellum biogenesis</keyword>
<gene>
    <name evidence="9" type="ordered locus">Sgly_0597</name>
</gene>
<dbReference type="EMBL" id="CP002547">
    <property type="protein sequence ID" value="ADY54960.1"/>
    <property type="molecule type" value="Genomic_DNA"/>
</dbReference>
<evidence type="ECO:0000256" key="7">
    <source>
        <dbReference type="SAM" id="Coils"/>
    </source>
</evidence>
<evidence type="ECO:0000313" key="9">
    <source>
        <dbReference type="EMBL" id="ADY54960.1"/>
    </source>
</evidence>
<keyword evidence="6" id="KW-1006">Bacterial flagellum protein export</keyword>
<organism evidence="9 10">
    <name type="scientific">Syntrophobotulus glycolicus (strain DSM 8271 / FlGlyR)</name>
    <dbReference type="NCBI Taxonomy" id="645991"/>
    <lineage>
        <taxon>Bacteria</taxon>
        <taxon>Bacillati</taxon>
        <taxon>Bacillota</taxon>
        <taxon>Clostridia</taxon>
        <taxon>Eubacteriales</taxon>
        <taxon>Desulfitobacteriaceae</taxon>
        <taxon>Syntrophobotulus</taxon>
    </lineage>
</organism>
<dbReference type="Gene3D" id="1.20.5.2950">
    <property type="match status" value="1"/>
</dbReference>
<keyword evidence="9" id="KW-0969">Cilium</keyword>
<dbReference type="RefSeq" id="WP_013623831.1">
    <property type="nucleotide sequence ID" value="NC_015172.1"/>
</dbReference>
<comment type="function">
    <text evidence="1">Needed for flagellar regrowth and assembly.</text>
</comment>
<comment type="similarity">
    <text evidence="2">Belongs to the FliH family.</text>
</comment>
<protein>
    <submittedName>
        <fullName evidence="9">Flagellar assembly protein FliH/Type III secretion system HrpE</fullName>
    </submittedName>
</protein>
<dbReference type="KEGG" id="sgy:Sgly_0597"/>
<dbReference type="GO" id="GO:0044781">
    <property type="term" value="P:bacterial-type flagellum organization"/>
    <property type="evidence" value="ECO:0007669"/>
    <property type="project" value="UniProtKB-KW"/>
</dbReference>
<keyword evidence="5" id="KW-0653">Protein transport</keyword>
<evidence type="ECO:0000259" key="8">
    <source>
        <dbReference type="Pfam" id="PF02108"/>
    </source>
</evidence>
<dbReference type="GO" id="GO:0005829">
    <property type="term" value="C:cytosol"/>
    <property type="evidence" value="ECO:0007669"/>
    <property type="project" value="TreeGrafter"/>
</dbReference>
<name>F0SZF5_SYNGF</name>
<keyword evidence="3" id="KW-0813">Transport</keyword>
<dbReference type="STRING" id="645991.Sgly_0597"/>
<dbReference type="Pfam" id="PF02108">
    <property type="entry name" value="FliH"/>
    <property type="match status" value="1"/>
</dbReference>
<evidence type="ECO:0000256" key="3">
    <source>
        <dbReference type="ARBA" id="ARBA00022448"/>
    </source>
</evidence>
<feature type="coiled-coil region" evidence="7">
    <location>
        <begin position="51"/>
        <end position="100"/>
    </location>
</feature>
<evidence type="ECO:0000256" key="6">
    <source>
        <dbReference type="ARBA" id="ARBA00023225"/>
    </source>
</evidence>
<evidence type="ECO:0000256" key="4">
    <source>
        <dbReference type="ARBA" id="ARBA00022795"/>
    </source>
</evidence>
<evidence type="ECO:0000256" key="5">
    <source>
        <dbReference type="ARBA" id="ARBA00022927"/>
    </source>
</evidence>
<keyword evidence="9" id="KW-0282">Flagellum</keyword>
<reference evidence="10" key="2">
    <citation type="submission" date="2011-02" db="EMBL/GenBank/DDBJ databases">
        <title>The complete genome of Syntrophobotulus glycolicus DSM 8271.</title>
        <authorList>
            <person name="Lucas S."/>
            <person name="Copeland A."/>
            <person name="Lapidus A."/>
            <person name="Bruce D."/>
            <person name="Goodwin L."/>
            <person name="Pitluck S."/>
            <person name="Kyrpides N."/>
            <person name="Mavromatis K."/>
            <person name="Pagani I."/>
            <person name="Ivanova N."/>
            <person name="Mikhailova N."/>
            <person name="Chertkov O."/>
            <person name="Held B."/>
            <person name="Detter J.C."/>
            <person name="Tapia R."/>
            <person name="Han C."/>
            <person name="Land M."/>
            <person name="Hauser L."/>
            <person name="Markowitz V."/>
            <person name="Cheng J.-F."/>
            <person name="Hugenholtz P."/>
            <person name="Woyke T."/>
            <person name="Wu D."/>
            <person name="Spring S."/>
            <person name="Schroeder M."/>
            <person name="Brambilla E."/>
            <person name="Klenk H.-P."/>
            <person name="Eisen J.A."/>
        </authorList>
    </citation>
    <scope>NUCLEOTIDE SEQUENCE [LARGE SCALE GENOMIC DNA]</scope>
    <source>
        <strain evidence="10">DSM 8271 / FlGlyR</strain>
    </source>
</reference>
<evidence type="ECO:0000256" key="2">
    <source>
        <dbReference type="ARBA" id="ARBA00006602"/>
    </source>
</evidence>
<keyword evidence="7" id="KW-0175">Coiled coil</keyword>
<accession>F0SZF5</accession>
<proteinExistence type="inferred from homology"/>